<dbReference type="InterPro" id="IPR043128">
    <property type="entry name" value="Rev_trsase/Diguanyl_cyclase"/>
</dbReference>
<keyword evidence="4" id="KW-1185">Reference proteome</keyword>
<gene>
    <name evidence="3" type="ORF">T12_14509</name>
</gene>
<evidence type="ECO:0000313" key="3">
    <source>
        <dbReference type="EMBL" id="KRY09093.1"/>
    </source>
</evidence>
<dbReference type="Gene3D" id="3.30.70.270">
    <property type="match status" value="1"/>
</dbReference>
<organism evidence="3 4">
    <name type="scientific">Trichinella patagoniensis</name>
    <dbReference type="NCBI Taxonomy" id="990121"/>
    <lineage>
        <taxon>Eukaryota</taxon>
        <taxon>Metazoa</taxon>
        <taxon>Ecdysozoa</taxon>
        <taxon>Nematoda</taxon>
        <taxon>Enoplea</taxon>
        <taxon>Dorylaimia</taxon>
        <taxon>Trichinellida</taxon>
        <taxon>Trichinellidae</taxon>
        <taxon>Trichinella</taxon>
    </lineage>
</organism>
<dbReference type="SUPFAM" id="SSF56672">
    <property type="entry name" value="DNA/RNA polymerases"/>
    <property type="match status" value="1"/>
</dbReference>
<evidence type="ECO:0000256" key="1">
    <source>
        <dbReference type="SAM" id="Phobius"/>
    </source>
</evidence>
<dbReference type="OrthoDB" id="5936103at2759"/>
<reference evidence="3 4" key="1">
    <citation type="submission" date="2015-01" db="EMBL/GenBank/DDBJ databases">
        <title>Evolution of Trichinella species and genotypes.</title>
        <authorList>
            <person name="Korhonen P.K."/>
            <person name="Edoardo P."/>
            <person name="Giuseppe L.R."/>
            <person name="Gasser R.B."/>
        </authorList>
    </citation>
    <scope>NUCLEOTIDE SEQUENCE [LARGE SCALE GENOMIC DNA]</scope>
    <source>
        <strain evidence="3">ISS2496</strain>
    </source>
</reference>
<comment type="caution">
    <text evidence="3">The sequence shown here is derived from an EMBL/GenBank/DDBJ whole genome shotgun (WGS) entry which is preliminary data.</text>
</comment>
<sequence>MVRSWHIRWRIVGGFCWYLQKLKLRVKMNYASTGFSLRTLWLVNLISFANSIIIIQVFQRFRTTEPLCLRRLLEKGAEWDWAKGCLSVFDALKYHLTSAPILAYPDFYRLFTVDVDDGGDGLGAVLWQREWKELWRTISRVRRSRLKKAPLQTEICLKNAGQGTFHVCTTTENNMCTVRWQDSAGEFFWTIHVVIVNRWLKYKTDLKTSEAASGSQKDLMQFTLDVVEGLTKVNKAYPKKSRRCMFQTVNVQTSRRRARRPELSTAARLDQVAQWPEDIQ</sequence>
<dbReference type="PANTHER" id="PTHR47272:SF1">
    <property type="entry name" value="PIGGYBAC TRANSPOSABLE ELEMENT-DERIVED PROTEIN 3-LIKE"/>
    <property type="match status" value="1"/>
</dbReference>
<accession>A0A0V0Z929</accession>
<keyword evidence="1" id="KW-1133">Transmembrane helix</keyword>
<keyword evidence="1" id="KW-0472">Membrane</keyword>
<feature type="domain" description="Reverse transcriptase/retrotransposon-derived protein RNase H-like" evidence="2">
    <location>
        <begin position="81"/>
        <end position="139"/>
    </location>
</feature>
<evidence type="ECO:0000313" key="4">
    <source>
        <dbReference type="Proteomes" id="UP000054783"/>
    </source>
</evidence>
<keyword evidence="1" id="KW-0812">Transmembrane</keyword>
<dbReference type="EMBL" id="JYDQ01000292">
    <property type="protein sequence ID" value="KRY09093.1"/>
    <property type="molecule type" value="Genomic_DNA"/>
</dbReference>
<proteinExistence type="predicted"/>
<dbReference type="PANTHER" id="PTHR47272">
    <property type="entry name" value="DDE_TNP_1_7 DOMAIN-CONTAINING PROTEIN"/>
    <property type="match status" value="1"/>
</dbReference>
<dbReference type="Proteomes" id="UP000054783">
    <property type="component" value="Unassembled WGS sequence"/>
</dbReference>
<dbReference type="Pfam" id="PF17919">
    <property type="entry name" value="RT_RNaseH_2"/>
    <property type="match status" value="1"/>
</dbReference>
<name>A0A0V0Z929_9BILA</name>
<dbReference type="InterPro" id="IPR041577">
    <property type="entry name" value="RT_RNaseH_2"/>
</dbReference>
<dbReference type="InterPro" id="IPR043502">
    <property type="entry name" value="DNA/RNA_pol_sf"/>
</dbReference>
<dbReference type="AlphaFoldDB" id="A0A0V0Z929"/>
<feature type="transmembrane region" description="Helical" evidence="1">
    <location>
        <begin position="35"/>
        <end position="58"/>
    </location>
</feature>
<evidence type="ECO:0000259" key="2">
    <source>
        <dbReference type="Pfam" id="PF17919"/>
    </source>
</evidence>
<protein>
    <recommendedName>
        <fullName evidence="2">Reverse transcriptase/retrotransposon-derived protein RNase H-like domain-containing protein</fullName>
    </recommendedName>
</protein>